<proteinExistence type="predicted"/>
<accession>A0A1S2PAA7</accession>
<dbReference type="EMBL" id="MLYO01000088">
    <property type="protein sequence ID" value="OIJ90661.1"/>
    <property type="molecule type" value="Genomic_DNA"/>
</dbReference>
<feature type="signal peptide" evidence="1">
    <location>
        <begin position="1"/>
        <end position="31"/>
    </location>
</feature>
<organism evidence="3 4">
    <name type="scientific">Streptomyces monashensis</name>
    <dbReference type="NCBI Taxonomy" id="1678012"/>
    <lineage>
        <taxon>Bacteria</taxon>
        <taxon>Bacillati</taxon>
        <taxon>Actinomycetota</taxon>
        <taxon>Actinomycetes</taxon>
        <taxon>Kitasatosporales</taxon>
        <taxon>Streptomycetaceae</taxon>
        <taxon>Streptomyces</taxon>
    </lineage>
</organism>
<evidence type="ECO:0000313" key="4">
    <source>
        <dbReference type="Proteomes" id="UP000179642"/>
    </source>
</evidence>
<name>A0A1S2PAA7_9ACTN</name>
<feature type="domain" description="SH3b" evidence="2">
    <location>
        <begin position="55"/>
        <end position="108"/>
    </location>
</feature>
<evidence type="ECO:0000313" key="3">
    <source>
        <dbReference type="EMBL" id="OIJ90661.1"/>
    </source>
</evidence>
<sequence length="118" mass="12428">MSLPRSLTRSLAVAAAAGALLATASIAPASAGGKGGEEGLGHYRGVVTAKGGIWLRERPDRSNRQVRFVKQGEQVSIYCKTSGDAVRGNPVWYLLTNGTWAWGSARYIANVGPVPRSC</sequence>
<dbReference type="OrthoDB" id="3482365at2"/>
<dbReference type="AlphaFoldDB" id="A0A1S2PAA7"/>
<dbReference type="Proteomes" id="UP000179642">
    <property type="component" value="Unassembled WGS sequence"/>
</dbReference>
<dbReference type="Gene3D" id="2.30.30.40">
    <property type="entry name" value="SH3 Domains"/>
    <property type="match status" value="1"/>
</dbReference>
<keyword evidence="1" id="KW-0732">Signal</keyword>
<evidence type="ECO:0000256" key="1">
    <source>
        <dbReference type="SAM" id="SignalP"/>
    </source>
</evidence>
<dbReference type="Pfam" id="PF08239">
    <property type="entry name" value="SH3_3"/>
    <property type="match status" value="1"/>
</dbReference>
<comment type="caution">
    <text evidence="3">The sequence shown here is derived from an EMBL/GenBank/DDBJ whole genome shotgun (WGS) entry which is preliminary data.</text>
</comment>
<protein>
    <recommendedName>
        <fullName evidence="2">SH3b domain-containing protein</fullName>
    </recommendedName>
</protein>
<feature type="chain" id="PRO_5038455468" description="SH3b domain-containing protein" evidence="1">
    <location>
        <begin position="32"/>
        <end position="118"/>
    </location>
</feature>
<dbReference type="RefSeq" id="WP_071385913.1">
    <property type="nucleotide sequence ID" value="NZ_MLYO01000088.1"/>
</dbReference>
<reference evidence="3 4" key="1">
    <citation type="submission" date="2016-10" db="EMBL/GenBank/DDBJ databases">
        <title>Genome sequence of Streptomyces sp. MUSC 1.</title>
        <authorList>
            <person name="Lee L.-H."/>
            <person name="Ser H.-L."/>
            <person name="Law J.W.-F."/>
        </authorList>
    </citation>
    <scope>NUCLEOTIDE SEQUENCE [LARGE SCALE GENOMIC DNA]</scope>
    <source>
        <strain evidence="3 4">MUSC 1</strain>
    </source>
</reference>
<keyword evidence="4" id="KW-1185">Reference proteome</keyword>
<gene>
    <name evidence="3" type="ORF">BIV23_40035</name>
</gene>
<dbReference type="InterPro" id="IPR003646">
    <property type="entry name" value="SH3-like_bac-type"/>
</dbReference>
<evidence type="ECO:0000259" key="2">
    <source>
        <dbReference type="Pfam" id="PF08239"/>
    </source>
</evidence>